<dbReference type="VEuPathDB" id="FungiDB:CIMG_12190"/>
<dbReference type="KEGG" id="cim:CIMG_12190"/>
<dbReference type="RefSeq" id="XP_012214015.1">
    <property type="nucleotide sequence ID" value="XM_012358592.1"/>
</dbReference>
<dbReference type="InParanoid" id="A0A0D8JUF6"/>
<reference evidence="2" key="2">
    <citation type="journal article" date="2010" name="Genome Res.">
        <title>Population genomic sequencing of Coccidioides fungi reveals recent hybridization and transposon control.</title>
        <authorList>
            <person name="Neafsey D.E."/>
            <person name="Barker B.M."/>
            <person name="Sharpton T.J."/>
            <person name="Stajich J.E."/>
            <person name="Park D.J."/>
            <person name="Whiston E."/>
            <person name="Hung C.-Y."/>
            <person name="McMahan C."/>
            <person name="White J."/>
            <person name="Sykes S."/>
            <person name="Heiman D."/>
            <person name="Young S."/>
            <person name="Zeng Q."/>
            <person name="Abouelleil A."/>
            <person name="Aftuck L."/>
            <person name="Bessette D."/>
            <person name="Brown A."/>
            <person name="FitzGerald M."/>
            <person name="Lui A."/>
            <person name="Macdonald J.P."/>
            <person name="Priest M."/>
            <person name="Orbach M.J."/>
            <person name="Galgiani J.N."/>
            <person name="Kirkland T.N."/>
            <person name="Cole G.T."/>
            <person name="Birren B.W."/>
            <person name="Henn M.R."/>
            <person name="Taylor J.W."/>
            <person name="Rounsley S.D."/>
        </authorList>
    </citation>
    <scope>GENOME REANNOTATION</scope>
    <source>
        <strain evidence="2">RS</strain>
    </source>
</reference>
<organism evidence="1 2">
    <name type="scientific">Coccidioides immitis (strain RS)</name>
    <name type="common">Valley fever fungus</name>
    <dbReference type="NCBI Taxonomy" id="246410"/>
    <lineage>
        <taxon>Eukaryota</taxon>
        <taxon>Fungi</taxon>
        <taxon>Dikarya</taxon>
        <taxon>Ascomycota</taxon>
        <taxon>Pezizomycotina</taxon>
        <taxon>Eurotiomycetes</taxon>
        <taxon>Eurotiomycetidae</taxon>
        <taxon>Onygenales</taxon>
        <taxon>Onygenaceae</taxon>
        <taxon>Coccidioides</taxon>
    </lineage>
</organism>
<dbReference type="AlphaFoldDB" id="A0A0D8JUF6"/>
<accession>A0A0D8JUF6</accession>
<evidence type="ECO:0000313" key="2">
    <source>
        <dbReference type="Proteomes" id="UP000001261"/>
    </source>
</evidence>
<proteinExistence type="predicted"/>
<sequence length="137" mass="15245">MNQGFLHAVYGLTLIRETVDPETCPKGKVELKLPAPSCTFLKVQYVKPPICGRRRCAIPRGHFLEDLLFTSGNILTKRPESKVQCLNAGCDFTLFLWKLDYISPRGIGMLIGGIHLQTLGRFGSRLGSEIEDKSTAH</sequence>
<protein>
    <submittedName>
        <fullName evidence="1">Uncharacterized protein</fullName>
    </submittedName>
</protein>
<dbReference type="Proteomes" id="UP000001261">
    <property type="component" value="Unassembled WGS sequence"/>
</dbReference>
<dbReference type="EMBL" id="GG704913">
    <property type="protein sequence ID" value="KJF60749.1"/>
    <property type="molecule type" value="Genomic_DNA"/>
</dbReference>
<gene>
    <name evidence="1" type="ORF">CIMG_12190</name>
</gene>
<dbReference type="GeneID" id="24164034"/>
<keyword evidence="2" id="KW-1185">Reference proteome</keyword>
<reference evidence="2" key="1">
    <citation type="journal article" date="2009" name="Genome Res.">
        <title>Comparative genomic analyses of the human fungal pathogens Coccidioides and their relatives.</title>
        <authorList>
            <person name="Sharpton T.J."/>
            <person name="Stajich J.E."/>
            <person name="Rounsley S.D."/>
            <person name="Gardner M.J."/>
            <person name="Wortman J.R."/>
            <person name="Jordar V.S."/>
            <person name="Maiti R."/>
            <person name="Kodira C.D."/>
            <person name="Neafsey D.E."/>
            <person name="Zeng Q."/>
            <person name="Hung C.-Y."/>
            <person name="McMahan C."/>
            <person name="Muszewska A."/>
            <person name="Grynberg M."/>
            <person name="Mandel M.A."/>
            <person name="Kellner E.M."/>
            <person name="Barker B.M."/>
            <person name="Galgiani J.N."/>
            <person name="Orbach M.J."/>
            <person name="Kirkland T.N."/>
            <person name="Cole G.T."/>
            <person name="Henn M.R."/>
            <person name="Birren B.W."/>
            <person name="Taylor J.W."/>
        </authorList>
    </citation>
    <scope>NUCLEOTIDE SEQUENCE [LARGE SCALE GENOMIC DNA]</scope>
    <source>
        <strain evidence="2">RS</strain>
    </source>
</reference>
<name>A0A0D8JUF6_COCIM</name>
<evidence type="ECO:0000313" key="1">
    <source>
        <dbReference type="EMBL" id="KJF60749.1"/>
    </source>
</evidence>